<dbReference type="InterPro" id="IPR022742">
    <property type="entry name" value="Hydrolase_4"/>
</dbReference>
<organism evidence="2 3">
    <name type="scientific">Hibiscus sabdariffa</name>
    <name type="common">roselle</name>
    <dbReference type="NCBI Taxonomy" id="183260"/>
    <lineage>
        <taxon>Eukaryota</taxon>
        <taxon>Viridiplantae</taxon>
        <taxon>Streptophyta</taxon>
        <taxon>Embryophyta</taxon>
        <taxon>Tracheophyta</taxon>
        <taxon>Spermatophyta</taxon>
        <taxon>Magnoliopsida</taxon>
        <taxon>eudicotyledons</taxon>
        <taxon>Gunneridae</taxon>
        <taxon>Pentapetalae</taxon>
        <taxon>rosids</taxon>
        <taxon>malvids</taxon>
        <taxon>Malvales</taxon>
        <taxon>Malvaceae</taxon>
        <taxon>Malvoideae</taxon>
        <taxon>Hibiscus</taxon>
    </lineage>
</organism>
<dbReference type="Gene3D" id="3.40.50.1820">
    <property type="entry name" value="alpha/beta hydrolase"/>
    <property type="match status" value="2"/>
</dbReference>
<evidence type="ECO:0000259" key="1">
    <source>
        <dbReference type="Pfam" id="PF12146"/>
    </source>
</evidence>
<sequence>MTSVEEQRILIRNSHGENLVGILHATERIPIVTLATALGREGTSAFRFDFAGNGESEGSLMYGNYRREAEDLRAVVQHFRDKERLVTAIVGHSKGGNVVLLYASKYNDVSAVVNISGRFHLEKGMAGRLGKDKQNGVMAIHGSMDKIVPANDALEFASYVQNHKLHIIEGADHEYTWHQDELATVVLDLIKAVCEDKSRSKHLHSCETGANFIKSRI</sequence>
<dbReference type="SUPFAM" id="SSF53474">
    <property type="entry name" value="alpha/beta-Hydrolases"/>
    <property type="match status" value="1"/>
</dbReference>
<feature type="domain" description="Serine aminopeptidase S33" evidence="1">
    <location>
        <begin position="33"/>
        <end position="124"/>
    </location>
</feature>
<dbReference type="InterPro" id="IPR029058">
    <property type="entry name" value="AB_hydrolase_fold"/>
</dbReference>
<dbReference type="PANTHER" id="PTHR42886">
    <property type="entry name" value="RE40534P-RELATED"/>
    <property type="match status" value="1"/>
</dbReference>
<evidence type="ECO:0000313" key="3">
    <source>
        <dbReference type="Proteomes" id="UP001472677"/>
    </source>
</evidence>
<dbReference type="Pfam" id="PF12146">
    <property type="entry name" value="Hydrolase_4"/>
    <property type="match status" value="1"/>
</dbReference>
<proteinExistence type="predicted"/>
<dbReference type="Proteomes" id="UP001472677">
    <property type="component" value="Unassembled WGS sequence"/>
</dbReference>
<comment type="caution">
    <text evidence="2">The sequence shown here is derived from an EMBL/GenBank/DDBJ whole genome shotgun (WGS) entry which is preliminary data.</text>
</comment>
<dbReference type="PANTHER" id="PTHR42886:SF38">
    <property type="entry name" value="ALPHA_BETA-HYDROLASES SUPERFAMILY PROTEIN"/>
    <property type="match status" value="1"/>
</dbReference>
<protein>
    <recommendedName>
        <fullName evidence="1">Serine aminopeptidase S33 domain-containing protein</fullName>
    </recommendedName>
</protein>
<name>A0ABR2DZS6_9ROSI</name>
<evidence type="ECO:0000313" key="2">
    <source>
        <dbReference type="EMBL" id="KAK8550411.1"/>
    </source>
</evidence>
<accession>A0ABR2DZS6</accession>
<dbReference type="EMBL" id="JBBPBM010000020">
    <property type="protein sequence ID" value="KAK8550411.1"/>
    <property type="molecule type" value="Genomic_DNA"/>
</dbReference>
<keyword evidence="3" id="KW-1185">Reference proteome</keyword>
<gene>
    <name evidence="2" type="ORF">V6N12_039122</name>
</gene>
<reference evidence="2 3" key="1">
    <citation type="journal article" date="2024" name="G3 (Bethesda)">
        <title>Genome assembly of Hibiscus sabdariffa L. provides insights into metabolisms of medicinal natural products.</title>
        <authorList>
            <person name="Kim T."/>
        </authorList>
    </citation>
    <scope>NUCLEOTIDE SEQUENCE [LARGE SCALE GENOMIC DNA]</scope>
    <source>
        <strain evidence="2">TK-2024</strain>
        <tissue evidence="2">Old leaves</tissue>
    </source>
</reference>